<proteinExistence type="predicted"/>
<organism evidence="2 3">
    <name type="scientific">Marinobacter zhanjiangensis</name>
    <dbReference type="NCBI Taxonomy" id="578215"/>
    <lineage>
        <taxon>Bacteria</taxon>
        <taxon>Pseudomonadati</taxon>
        <taxon>Pseudomonadota</taxon>
        <taxon>Gammaproteobacteria</taxon>
        <taxon>Pseudomonadales</taxon>
        <taxon>Marinobacteraceae</taxon>
        <taxon>Marinobacter</taxon>
    </lineage>
</organism>
<reference evidence="3" key="1">
    <citation type="journal article" date="2019" name="Int. J. Syst. Evol. Microbiol.">
        <title>The Global Catalogue of Microorganisms (GCM) 10K type strain sequencing project: providing services to taxonomists for standard genome sequencing and annotation.</title>
        <authorList>
            <consortium name="The Broad Institute Genomics Platform"/>
            <consortium name="The Broad Institute Genome Sequencing Center for Infectious Disease"/>
            <person name="Wu L."/>
            <person name="Ma J."/>
        </authorList>
    </citation>
    <scope>NUCLEOTIDE SEQUENCE [LARGE SCALE GENOMIC DNA]</scope>
    <source>
        <strain evidence="3">KCTC 22280</strain>
    </source>
</reference>
<keyword evidence="3" id="KW-1185">Reference proteome</keyword>
<dbReference type="RefSeq" id="WP_189574353.1">
    <property type="nucleotide sequence ID" value="NZ_BMXV01000002.1"/>
</dbReference>
<protein>
    <recommendedName>
        <fullName evidence="4">Outer membrane protein beta-barrel domain-containing protein</fullName>
    </recommendedName>
</protein>
<keyword evidence="1" id="KW-0732">Signal</keyword>
<dbReference type="EMBL" id="BMXV01000002">
    <property type="protein sequence ID" value="GGY66970.1"/>
    <property type="molecule type" value="Genomic_DNA"/>
</dbReference>
<feature type="signal peptide" evidence="1">
    <location>
        <begin position="1"/>
        <end position="21"/>
    </location>
</feature>
<accession>A0ABQ3AWU1</accession>
<dbReference type="Gene3D" id="2.40.160.20">
    <property type="match status" value="1"/>
</dbReference>
<feature type="chain" id="PRO_5045553868" description="Outer membrane protein beta-barrel domain-containing protein" evidence="1">
    <location>
        <begin position="22"/>
        <end position="171"/>
    </location>
</feature>
<dbReference type="SUPFAM" id="SSF56925">
    <property type="entry name" value="OMPA-like"/>
    <property type="match status" value="1"/>
</dbReference>
<dbReference type="InterPro" id="IPR011250">
    <property type="entry name" value="OMP/PagP_B-barrel"/>
</dbReference>
<evidence type="ECO:0000313" key="2">
    <source>
        <dbReference type="EMBL" id="GGY66970.1"/>
    </source>
</evidence>
<evidence type="ECO:0000313" key="3">
    <source>
        <dbReference type="Proteomes" id="UP000601597"/>
    </source>
</evidence>
<dbReference type="Proteomes" id="UP000601597">
    <property type="component" value="Unassembled WGS sequence"/>
</dbReference>
<gene>
    <name evidence="2" type="ORF">GCM10007071_12390</name>
</gene>
<sequence>MHKLLKVTLIATALAPSLVFAQAVSGDREVTLGGQGQSDKDLDNNAFAMTASYGQYLSNQGQLGIRQSLSISDRDGDDTDLDGATVGFYDYHFGRNELRPFIGANLGYNYGDRTEETFSAGPEAGLKYYVLDKTFVQGMVQYQFLFDSGSDVDDNYDDGILYYSVGMGFNF</sequence>
<evidence type="ECO:0000256" key="1">
    <source>
        <dbReference type="SAM" id="SignalP"/>
    </source>
</evidence>
<evidence type="ECO:0008006" key="4">
    <source>
        <dbReference type="Google" id="ProtNLM"/>
    </source>
</evidence>
<comment type="caution">
    <text evidence="2">The sequence shown here is derived from an EMBL/GenBank/DDBJ whole genome shotgun (WGS) entry which is preliminary data.</text>
</comment>
<name>A0ABQ3AWU1_9GAMM</name>